<evidence type="ECO:0000313" key="12">
    <source>
        <dbReference type="EMBL" id="OAA33438.1"/>
    </source>
</evidence>
<gene>
    <name evidence="12" type="ORF">AAL_00903</name>
</gene>
<dbReference type="FunFam" id="1.20.5.210:FF:000001">
    <property type="entry name" value="Cytochrome b-c1 complex subunit 8"/>
    <property type="match status" value="1"/>
</dbReference>
<dbReference type="Gene3D" id="1.20.5.210">
    <property type="entry name" value="Cytochrome b-c1 complex subunit 8"/>
    <property type="match status" value="1"/>
</dbReference>
<keyword evidence="10 11" id="KW-0472">Membrane</keyword>
<evidence type="ECO:0000256" key="6">
    <source>
        <dbReference type="ARBA" id="ARBA00022792"/>
    </source>
</evidence>
<dbReference type="InterPro" id="IPR036642">
    <property type="entry name" value="Cyt_bc1_su8_sf"/>
</dbReference>
<evidence type="ECO:0000256" key="8">
    <source>
        <dbReference type="ARBA" id="ARBA00022989"/>
    </source>
</evidence>
<dbReference type="Proteomes" id="UP000078544">
    <property type="component" value="Unassembled WGS sequence"/>
</dbReference>
<dbReference type="GO" id="GO:0045275">
    <property type="term" value="C:respiratory chain complex III"/>
    <property type="evidence" value="ECO:0007669"/>
    <property type="project" value="UniProtKB-UniRule"/>
</dbReference>
<name>A0A166VA19_9HYPO</name>
<keyword evidence="3 11" id="KW-0813">Transport</keyword>
<feature type="transmembrane region" description="Helical" evidence="11">
    <location>
        <begin position="67"/>
        <end position="85"/>
    </location>
</feature>
<dbReference type="Pfam" id="PF02939">
    <property type="entry name" value="UcrQ"/>
    <property type="match status" value="1"/>
</dbReference>
<keyword evidence="9 11" id="KW-0496">Mitochondrion</keyword>
<keyword evidence="8 11" id="KW-1133">Transmembrane helix</keyword>
<keyword evidence="13" id="KW-1185">Reference proteome</keyword>
<keyword evidence="7 11" id="KW-0249">Electron transport</keyword>
<keyword evidence="5 11" id="KW-0812">Transmembrane</keyword>
<dbReference type="GO" id="GO:0005743">
    <property type="term" value="C:mitochondrial inner membrane"/>
    <property type="evidence" value="ECO:0007669"/>
    <property type="project" value="UniProtKB-SubCell"/>
</dbReference>
<dbReference type="AlphaFoldDB" id="A0A166VA19"/>
<evidence type="ECO:0000256" key="5">
    <source>
        <dbReference type="ARBA" id="ARBA00022692"/>
    </source>
</evidence>
<comment type="similarity">
    <text evidence="2 11">Belongs to the UQCRQ/QCR8 family.</text>
</comment>
<dbReference type="STRING" id="1081109.A0A166VA19"/>
<sequence length="104" mass="11894">MRPTQILRGGGAPNWKVGHWLGDWGSMGGRKQKGIIHYGVSANRQNPIAGSFHDAIFNTFRRTKGQVFYWVTPIVIAYYLLDWATERNHFLNSKQGRAEFADEE</sequence>
<dbReference type="SUPFAM" id="SSF81508">
    <property type="entry name" value="Ubiquinone-binding protein QP-C of cytochrome bc1 complex (Ubiquinol-cytochrome c reductase)"/>
    <property type="match status" value="1"/>
</dbReference>
<dbReference type="GO" id="GO:0006122">
    <property type="term" value="P:mitochondrial electron transport, ubiquinol to cytochrome c"/>
    <property type="evidence" value="ECO:0007669"/>
    <property type="project" value="UniProtKB-UniRule"/>
</dbReference>
<evidence type="ECO:0000256" key="9">
    <source>
        <dbReference type="ARBA" id="ARBA00023128"/>
    </source>
</evidence>
<evidence type="ECO:0000256" key="10">
    <source>
        <dbReference type="ARBA" id="ARBA00023136"/>
    </source>
</evidence>
<comment type="caution">
    <text evidence="12">The sequence shown here is derived from an EMBL/GenBank/DDBJ whole genome shotgun (WGS) entry which is preliminary data.</text>
</comment>
<dbReference type="OrthoDB" id="6683853at2759"/>
<evidence type="ECO:0000256" key="4">
    <source>
        <dbReference type="ARBA" id="ARBA00022660"/>
    </source>
</evidence>
<dbReference type="PANTHER" id="PTHR12119">
    <property type="entry name" value="UBIQUINOL-CYTOCHROME C REDUCTASE COMPLEX UBIQUINONE-BINDING PROTEIN QP-C"/>
    <property type="match status" value="1"/>
</dbReference>
<protein>
    <recommendedName>
        <fullName evidence="11">Cytochrome b-c1 complex subunit 8</fullName>
    </recommendedName>
    <alternativeName>
        <fullName evidence="11">Complex III subunit 8</fullName>
    </alternativeName>
</protein>
<comment type="function">
    <text evidence="11">Component of the ubiquinol-cytochrome c oxidoreductase, a multisubunit transmembrane complex that is part of the mitochondrial electron transport chain which drives oxidative phosphorylation. The complex plays an important role in the uptake of multiple carbon sources present in different host niches.</text>
</comment>
<comment type="subunit">
    <text evidence="11">Component of the ubiquinol-cytochrome c oxidoreductase (cytochrome b-c1 complex, complex III, CIII), a multisubunit enzyme composed of 3 respiratory subunits cytochrome b, cytochrome c1 and Rieske protein, 2 core protein subunits, and additional low-molecular weight protein subunits. The complex exists as an obligatory dimer and forms supercomplexes (SCs) in the inner mitochondrial membrane with cytochrome c oxidase (complex IV, CIV).</text>
</comment>
<evidence type="ECO:0000256" key="11">
    <source>
        <dbReference type="RuleBase" id="RU368118"/>
    </source>
</evidence>
<dbReference type="InterPro" id="IPR004205">
    <property type="entry name" value="Cyt_bc1_su8"/>
</dbReference>
<accession>A0A166VA19</accession>
<evidence type="ECO:0000256" key="7">
    <source>
        <dbReference type="ARBA" id="ARBA00022982"/>
    </source>
</evidence>
<evidence type="ECO:0000256" key="1">
    <source>
        <dbReference type="ARBA" id="ARBA00004434"/>
    </source>
</evidence>
<keyword evidence="6 11" id="KW-0999">Mitochondrion inner membrane</keyword>
<comment type="subcellular location">
    <subcellularLocation>
        <location evidence="1 11">Mitochondrion inner membrane</location>
        <topology evidence="1 11">Single-pass membrane protein</topology>
    </subcellularLocation>
</comment>
<keyword evidence="4 11" id="KW-0679">Respiratory chain</keyword>
<evidence type="ECO:0000256" key="3">
    <source>
        <dbReference type="ARBA" id="ARBA00022448"/>
    </source>
</evidence>
<reference evidence="12 13" key="1">
    <citation type="journal article" date="2016" name="Genome Biol. Evol.">
        <title>Divergent and convergent evolution of fungal pathogenicity.</title>
        <authorList>
            <person name="Shang Y."/>
            <person name="Xiao G."/>
            <person name="Zheng P."/>
            <person name="Cen K."/>
            <person name="Zhan S."/>
            <person name="Wang C."/>
        </authorList>
    </citation>
    <scope>NUCLEOTIDE SEQUENCE [LARGE SCALE GENOMIC DNA]</scope>
    <source>
        <strain evidence="12 13">RCEF 2490</strain>
    </source>
</reference>
<evidence type="ECO:0000256" key="2">
    <source>
        <dbReference type="ARBA" id="ARBA00007668"/>
    </source>
</evidence>
<proteinExistence type="inferred from homology"/>
<evidence type="ECO:0000313" key="13">
    <source>
        <dbReference type="Proteomes" id="UP000078544"/>
    </source>
</evidence>
<dbReference type="PANTHER" id="PTHR12119:SF2">
    <property type="entry name" value="CYTOCHROME B-C1 COMPLEX SUBUNIT 8"/>
    <property type="match status" value="1"/>
</dbReference>
<organism evidence="12 13">
    <name type="scientific">Moelleriella libera RCEF 2490</name>
    <dbReference type="NCBI Taxonomy" id="1081109"/>
    <lineage>
        <taxon>Eukaryota</taxon>
        <taxon>Fungi</taxon>
        <taxon>Dikarya</taxon>
        <taxon>Ascomycota</taxon>
        <taxon>Pezizomycotina</taxon>
        <taxon>Sordariomycetes</taxon>
        <taxon>Hypocreomycetidae</taxon>
        <taxon>Hypocreales</taxon>
        <taxon>Clavicipitaceae</taxon>
        <taxon>Moelleriella</taxon>
    </lineage>
</organism>
<dbReference type="EMBL" id="AZGY01000001">
    <property type="protein sequence ID" value="OAA33438.1"/>
    <property type="molecule type" value="Genomic_DNA"/>
</dbReference>